<accession>A0A2N9H6P1</accession>
<dbReference type="PANTHER" id="PTHR32108:SF9">
    <property type="entry name" value="REVERSE TRANSCRIPTASE RNASE H-LIKE DOMAIN-CONTAINING PROTEIN"/>
    <property type="match status" value="1"/>
</dbReference>
<proteinExistence type="predicted"/>
<evidence type="ECO:0008006" key="3">
    <source>
        <dbReference type="Google" id="ProtNLM"/>
    </source>
</evidence>
<evidence type="ECO:0000313" key="2">
    <source>
        <dbReference type="EMBL" id="SPD07762.1"/>
    </source>
</evidence>
<sequence length="298" mass="33730">MEKKSSETFREYAQRWKEKAARARPPLDEREMIKIFVDTLKNPYFDRMIGLQLQFFVDLIPVGERIEDVVKTKKIVDMSALLALTEQAAKKTPAKKKEGKVQNDWEEPTPIPALTQAPAPAPTPQMPARPVGNQANDNRLARREPRQFTPLPMPLMELYPILIEKSLDLTYCPEALQRPQRRDFDQNLTCDFHFGEVGHSVNNCQQLRNRVQDLIDHGILKFEGLPNITTNPLPNHPEGNFLAFGAAAAQLEGVVVEQQSQSQNANSNGRLLFADGRVVFFNFWKGAKGESGLKILLT</sequence>
<dbReference type="PANTHER" id="PTHR32108">
    <property type="entry name" value="DNA-DIRECTED RNA POLYMERASE SUBUNIT ALPHA"/>
    <property type="match status" value="1"/>
</dbReference>
<evidence type="ECO:0000256" key="1">
    <source>
        <dbReference type="SAM" id="MobiDB-lite"/>
    </source>
</evidence>
<organism evidence="2">
    <name type="scientific">Fagus sylvatica</name>
    <name type="common">Beechnut</name>
    <dbReference type="NCBI Taxonomy" id="28930"/>
    <lineage>
        <taxon>Eukaryota</taxon>
        <taxon>Viridiplantae</taxon>
        <taxon>Streptophyta</taxon>
        <taxon>Embryophyta</taxon>
        <taxon>Tracheophyta</taxon>
        <taxon>Spermatophyta</taxon>
        <taxon>Magnoliopsida</taxon>
        <taxon>eudicotyledons</taxon>
        <taxon>Gunneridae</taxon>
        <taxon>Pentapetalae</taxon>
        <taxon>rosids</taxon>
        <taxon>fabids</taxon>
        <taxon>Fagales</taxon>
        <taxon>Fagaceae</taxon>
        <taxon>Fagus</taxon>
    </lineage>
</organism>
<dbReference type="EMBL" id="OIVN01002957">
    <property type="protein sequence ID" value="SPD07762.1"/>
    <property type="molecule type" value="Genomic_DNA"/>
</dbReference>
<dbReference type="AlphaFoldDB" id="A0A2N9H6P1"/>
<feature type="region of interest" description="Disordered" evidence="1">
    <location>
        <begin position="90"/>
        <end position="111"/>
    </location>
</feature>
<gene>
    <name evidence="2" type="ORF">FSB_LOCUS35644</name>
</gene>
<protein>
    <recommendedName>
        <fullName evidence="3">Retrotransposon gag domain-containing protein</fullName>
    </recommendedName>
</protein>
<reference evidence="2" key="1">
    <citation type="submission" date="2018-02" db="EMBL/GenBank/DDBJ databases">
        <authorList>
            <person name="Cohen D.B."/>
            <person name="Kent A.D."/>
        </authorList>
    </citation>
    <scope>NUCLEOTIDE SEQUENCE</scope>
</reference>
<name>A0A2N9H6P1_FAGSY</name>